<dbReference type="OrthoDB" id="4147939at2759"/>
<reference evidence="1 2" key="1">
    <citation type="submission" date="2015-01" db="EMBL/GenBank/DDBJ databases">
        <title>The Genome Sequence of Fonsecaea pedrosoi CBS 271.37.</title>
        <authorList>
            <consortium name="The Broad Institute Genomics Platform"/>
            <person name="Cuomo C."/>
            <person name="de Hoog S."/>
            <person name="Gorbushina A."/>
            <person name="Stielow B."/>
            <person name="Teixiera M."/>
            <person name="Abouelleil A."/>
            <person name="Chapman S.B."/>
            <person name="Priest M."/>
            <person name="Young S.K."/>
            <person name="Wortman J."/>
            <person name="Nusbaum C."/>
            <person name="Birren B."/>
        </authorList>
    </citation>
    <scope>NUCLEOTIDE SEQUENCE [LARGE SCALE GENOMIC DNA]</scope>
    <source>
        <strain evidence="1 2">CBS 271.37</strain>
    </source>
</reference>
<proteinExistence type="predicted"/>
<dbReference type="Proteomes" id="UP000053029">
    <property type="component" value="Unassembled WGS sequence"/>
</dbReference>
<dbReference type="HOGENOM" id="CLU_1288775_0_0_1"/>
<dbReference type="GeneID" id="25310437"/>
<dbReference type="AlphaFoldDB" id="A0A0D2DES9"/>
<dbReference type="EMBL" id="KN846975">
    <property type="protein sequence ID" value="KIW76201.1"/>
    <property type="molecule type" value="Genomic_DNA"/>
</dbReference>
<keyword evidence="2" id="KW-1185">Reference proteome</keyword>
<dbReference type="VEuPathDB" id="FungiDB:Z517_10947"/>
<dbReference type="RefSeq" id="XP_013280009.1">
    <property type="nucleotide sequence ID" value="XM_013424555.1"/>
</dbReference>
<gene>
    <name evidence="1" type="ORF">Z517_10947</name>
</gene>
<sequence length="252" mass="27995">MDQSPRGRKRPYLNYVEEFVFTTATEFPEYPEYLEYPEHQEYLEFPEDLEDPDRSVLATKSSPSPQEYEHESPFNMKIHMPMPLHHPKAGLLRTQSPLTRQHLSLPCPTLFHRATTATPTLTPLVRTLDAPLPHSYGSLVTLDPASLSPIPDPVAIAEIKRLAGPVRQQNGYGDVPEMTEVLTRDDASEDPTSSDIQGPTLASNEILDGVFGDYTAEMAGADFDIILSQLVVHNFDDPPVKDEQGGGSLGKQ</sequence>
<organism evidence="1 2">
    <name type="scientific">Fonsecaea pedrosoi CBS 271.37</name>
    <dbReference type="NCBI Taxonomy" id="1442368"/>
    <lineage>
        <taxon>Eukaryota</taxon>
        <taxon>Fungi</taxon>
        <taxon>Dikarya</taxon>
        <taxon>Ascomycota</taxon>
        <taxon>Pezizomycotina</taxon>
        <taxon>Eurotiomycetes</taxon>
        <taxon>Chaetothyriomycetidae</taxon>
        <taxon>Chaetothyriales</taxon>
        <taxon>Herpotrichiellaceae</taxon>
        <taxon>Fonsecaea</taxon>
    </lineage>
</organism>
<evidence type="ECO:0000313" key="2">
    <source>
        <dbReference type="Proteomes" id="UP000053029"/>
    </source>
</evidence>
<evidence type="ECO:0000313" key="1">
    <source>
        <dbReference type="EMBL" id="KIW76201.1"/>
    </source>
</evidence>
<accession>A0A0D2DES9</accession>
<protein>
    <submittedName>
        <fullName evidence="1">Uncharacterized protein</fullName>
    </submittedName>
</protein>
<name>A0A0D2DES9_9EURO</name>